<feature type="region of interest" description="Disordered" evidence="1">
    <location>
        <begin position="82"/>
        <end position="123"/>
    </location>
</feature>
<feature type="compositionally biased region" description="Acidic residues" evidence="1">
    <location>
        <begin position="896"/>
        <end position="911"/>
    </location>
</feature>
<feature type="compositionally biased region" description="Basic and acidic residues" evidence="1">
    <location>
        <begin position="874"/>
        <end position="895"/>
    </location>
</feature>
<sequence>MEASDASVSEGGGSVFSENPFEELFLQETNGELPPLESKEWEEQADKVLTAALKLVKELKECQPAAALQAASKSAAKAALQVKAEERTGEGGRGVRGRGGKGGRRQTDREKGADAAEQPSRDLVSASLKKATDLLSRLRSLLSLASSPQRAKAIFTDEVLLGATAAMKAHMKETVFICAADPDVVGGKVTMRQCVTTNEIETFFVTLRSVLSAAEELLVLVHVPEQHLHTIAAAAASLFQVPHLSAARQCQKKALDLLCTMQSRFGADVGQSVAMEVSNLLPDIAVRPMSTLKRWEWYDISTGRTLHLFTYVALRVAQAASAPVDRVGISRGTPFDKMVSAGGDSLTVERTISGQVLHQCAIRAESPEMKEKGRFLFTDFWKAAQCPLFPSAMNFVVLLCRGLCLLISRQANALVGVDRQQQAAAAAAEEEGGDDEKEDGEAGEEKKEKGKGAGGGKKKPPPAPTGPGRQALSALDHFTNLLGVSARHVFTDHKESQTLRVDERRSREKGCPCGRNFSATGDGPEDPTEEDENAGRVVRCSRCEAWMHSACAEDAADSLAVSVTVDPINNLPTSVGQWMCDFCALREFAFARADETQRAAPGTLEFVAQGAAEAQEMIRNEQRAAAAEEQQQQQQRDERGAVKVKKEPGLEEEEDEEAYQAMEVEIAMELDKDDNASPCTGAAAAAAAFQNLSTSFEDRLAVCHGLLHATDTGKACDVPKEAGTGGMMRGEMMMENGENAVDIRLNNKVLLSHDHPLFARSRLLTYWACENVEKKRIESSRNKKRGGAAAAAGRAEQKDEKKAKKKRKEEKKRSGSRRRVSSSDEEDEEGEEEEEEMYANGRRGGRRGASSRRSSRAAAAVQKENRGGGRRGKKRDDENQEERPSRNVKRIKMENPDDEPQEMDLDETEKEDEGRGGGSEVAGLGSEEEESRYRSFLAKEWETPILLDGQNRRTSLDLPSGFITRVWQQYRAAALADFRDRALEIVCMETGPAKQGTVRRAGMVLLQEMLSAEPGLVEDSRAQEVIFRGLSDEGAKVSQSVSQAAGWFDECTGGLLQ</sequence>
<protein>
    <recommendedName>
        <fullName evidence="3">PHD-type domain-containing protein</fullName>
    </recommendedName>
</protein>
<dbReference type="EMBL" id="CDMZ01005710">
    <property type="protein sequence ID" value="CEM53617.1"/>
    <property type="molecule type" value="Genomic_DNA"/>
</dbReference>
<feature type="compositionally biased region" description="Basic and acidic residues" evidence="1">
    <location>
        <begin position="493"/>
        <end position="510"/>
    </location>
</feature>
<dbReference type="PANTHER" id="PTHR13161:SF15">
    <property type="entry name" value="SPLICING FACTOR, SUPPRESSOR OF WHITE-APRICOT HOMOLOG"/>
    <property type="match status" value="1"/>
</dbReference>
<dbReference type="AlphaFoldDB" id="A0A0G4I916"/>
<gene>
    <name evidence="2" type="ORF">Cvel_2028</name>
</gene>
<dbReference type="PANTHER" id="PTHR13161">
    <property type="entry name" value="SPLICING FACTOR SUPPRESSOR OF WHITE APRICOT"/>
    <property type="match status" value="1"/>
</dbReference>
<name>A0A0G4I916_9ALVE</name>
<feature type="region of interest" description="Disordered" evidence="1">
    <location>
        <begin position="1"/>
        <end position="39"/>
    </location>
</feature>
<dbReference type="SUPFAM" id="SSF57903">
    <property type="entry name" value="FYVE/PHD zinc finger"/>
    <property type="match status" value="1"/>
</dbReference>
<dbReference type="GO" id="GO:0000395">
    <property type="term" value="P:mRNA 5'-splice site recognition"/>
    <property type="evidence" value="ECO:0007669"/>
    <property type="project" value="TreeGrafter"/>
</dbReference>
<dbReference type="VEuPathDB" id="CryptoDB:Cvel_2028"/>
<organism evidence="2">
    <name type="scientific">Chromera velia CCMP2878</name>
    <dbReference type="NCBI Taxonomy" id="1169474"/>
    <lineage>
        <taxon>Eukaryota</taxon>
        <taxon>Sar</taxon>
        <taxon>Alveolata</taxon>
        <taxon>Colpodellida</taxon>
        <taxon>Chromeraceae</taxon>
        <taxon>Chromera</taxon>
    </lineage>
</organism>
<feature type="region of interest" description="Disordered" evidence="1">
    <location>
        <begin position="425"/>
        <end position="471"/>
    </location>
</feature>
<feature type="compositionally biased region" description="Acidic residues" evidence="1">
    <location>
        <begin position="523"/>
        <end position="532"/>
    </location>
</feature>
<feature type="compositionally biased region" description="Low complexity" evidence="1">
    <location>
        <begin position="623"/>
        <end position="634"/>
    </location>
</feature>
<feature type="region of interest" description="Disordered" evidence="1">
    <location>
        <begin position="493"/>
        <end position="534"/>
    </location>
</feature>
<evidence type="ECO:0000256" key="1">
    <source>
        <dbReference type="SAM" id="MobiDB-lite"/>
    </source>
</evidence>
<reference evidence="2" key="1">
    <citation type="submission" date="2014-11" db="EMBL/GenBank/DDBJ databases">
        <authorList>
            <person name="Otto D Thomas"/>
            <person name="Naeem Raeece"/>
        </authorList>
    </citation>
    <scope>NUCLEOTIDE SEQUENCE</scope>
</reference>
<feature type="compositionally biased region" description="Basic and acidic residues" evidence="1">
    <location>
        <begin position="105"/>
        <end position="114"/>
    </location>
</feature>
<proteinExistence type="predicted"/>
<dbReference type="InterPro" id="IPR040397">
    <property type="entry name" value="SWAP"/>
</dbReference>
<feature type="region of interest" description="Disordered" evidence="1">
    <location>
        <begin position="777"/>
        <end position="929"/>
    </location>
</feature>
<feature type="compositionally biased region" description="Basic residues" evidence="1">
    <location>
        <begin position="803"/>
        <end position="820"/>
    </location>
</feature>
<evidence type="ECO:0000313" key="2">
    <source>
        <dbReference type="EMBL" id="CEM53617.1"/>
    </source>
</evidence>
<feature type="region of interest" description="Disordered" evidence="1">
    <location>
        <begin position="620"/>
        <end position="657"/>
    </location>
</feature>
<feature type="compositionally biased region" description="Basic and acidic residues" evidence="1">
    <location>
        <begin position="635"/>
        <end position="649"/>
    </location>
</feature>
<feature type="compositionally biased region" description="Basic residues" evidence="1">
    <location>
        <begin position="843"/>
        <end position="855"/>
    </location>
</feature>
<feature type="compositionally biased region" description="Acidic residues" evidence="1">
    <location>
        <begin position="428"/>
        <end position="442"/>
    </location>
</feature>
<feature type="compositionally biased region" description="Basic residues" evidence="1">
    <location>
        <begin position="95"/>
        <end position="104"/>
    </location>
</feature>
<dbReference type="Gene3D" id="3.30.40.10">
    <property type="entry name" value="Zinc/RING finger domain, C3HC4 (zinc finger)"/>
    <property type="match status" value="1"/>
</dbReference>
<evidence type="ECO:0008006" key="3">
    <source>
        <dbReference type="Google" id="ProtNLM"/>
    </source>
</evidence>
<dbReference type="InterPro" id="IPR011011">
    <property type="entry name" value="Znf_FYVE_PHD"/>
</dbReference>
<feature type="compositionally biased region" description="Acidic residues" evidence="1">
    <location>
        <begin position="823"/>
        <end position="837"/>
    </location>
</feature>
<accession>A0A0G4I916</accession>
<dbReference type="InterPro" id="IPR013083">
    <property type="entry name" value="Znf_RING/FYVE/PHD"/>
</dbReference>